<dbReference type="PANTHER" id="PTHR14145">
    <property type="entry name" value="26S PROTESOME SUBUNIT 6"/>
    <property type="match status" value="1"/>
</dbReference>
<evidence type="ECO:0000256" key="1">
    <source>
        <dbReference type="ARBA" id="ARBA00004123"/>
    </source>
</evidence>
<dbReference type="InterPro" id="IPR000717">
    <property type="entry name" value="PCI_dom"/>
</dbReference>
<dbReference type="InterPro" id="IPR036390">
    <property type="entry name" value="WH_DNA-bd_sf"/>
</dbReference>
<feature type="domain" description="PCI" evidence="7">
    <location>
        <begin position="9"/>
        <end position="58"/>
    </location>
</feature>
<accession>A0ABQ8UYC8</accession>
<sequence>MDIYLHDHYFRSYVTVDLTRMAPAFNTTVGDLESELAALIMDGKIQARIDSHNKIMHSRTVNQRADTYETCLRTGDDFVEGSQAMLLRMNIQRQGLVVKAPRPTSTGATGA</sequence>
<evidence type="ECO:0000313" key="9">
    <source>
        <dbReference type="Proteomes" id="UP001141327"/>
    </source>
</evidence>
<comment type="caution">
    <text evidence="8">The sequence shown here is derived from an EMBL/GenBank/DDBJ whole genome shotgun (WGS) entry which is preliminary data.</text>
</comment>
<evidence type="ECO:0000256" key="4">
    <source>
        <dbReference type="ARBA" id="ARBA00022490"/>
    </source>
</evidence>
<evidence type="ECO:0000256" key="3">
    <source>
        <dbReference type="ARBA" id="ARBA00008793"/>
    </source>
</evidence>
<keyword evidence="6" id="KW-0539">Nucleus</keyword>
<dbReference type="InterPro" id="IPR019585">
    <property type="entry name" value="Rpn7/CSN1"/>
</dbReference>
<dbReference type="Pfam" id="PF01399">
    <property type="entry name" value="PCI"/>
    <property type="match status" value="1"/>
</dbReference>
<evidence type="ECO:0000259" key="7">
    <source>
        <dbReference type="Pfam" id="PF01399"/>
    </source>
</evidence>
<evidence type="ECO:0000256" key="5">
    <source>
        <dbReference type="ARBA" id="ARBA00022790"/>
    </source>
</evidence>
<evidence type="ECO:0000256" key="6">
    <source>
        <dbReference type="ARBA" id="ARBA00023242"/>
    </source>
</evidence>
<comment type="similarity">
    <text evidence="3">Belongs to the CSN1 family.</text>
</comment>
<reference evidence="8" key="1">
    <citation type="journal article" date="2022" name="bioRxiv">
        <title>Genomics of Preaxostyla Flagellates Illuminates Evolutionary Transitions and the Path Towards Mitochondrial Loss.</title>
        <authorList>
            <person name="Novak L.V.F."/>
            <person name="Treitli S.C."/>
            <person name="Pyrih J."/>
            <person name="Halakuc P."/>
            <person name="Pipaliya S.V."/>
            <person name="Vacek V."/>
            <person name="Brzon O."/>
            <person name="Soukal P."/>
            <person name="Eme L."/>
            <person name="Dacks J.B."/>
            <person name="Karnkowska A."/>
            <person name="Elias M."/>
            <person name="Hampl V."/>
        </authorList>
    </citation>
    <scope>NUCLEOTIDE SEQUENCE</scope>
    <source>
        <strain evidence="8">RCP-MX</strain>
    </source>
</reference>
<organism evidence="8 9">
    <name type="scientific">Paratrimastix pyriformis</name>
    <dbReference type="NCBI Taxonomy" id="342808"/>
    <lineage>
        <taxon>Eukaryota</taxon>
        <taxon>Metamonada</taxon>
        <taxon>Preaxostyla</taxon>
        <taxon>Paratrimastigidae</taxon>
        <taxon>Paratrimastix</taxon>
    </lineage>
</organism>
<dbReference type="SUPFAM" id="SSF46785">
    <property type="entry name" value="Winged helix' DNA-binding domain"/>
    <property type="match status" value="1"/>
</dbReference>
<proteinExistence type="inferred from homology"/>
<name>A0ABQ8UYC8_9EUKA</name>
<keyword evidence="9" id="KW-1185">Reference proteome</keyword>
<comment type="subcellular location">
    <subcellularLocation>
        <location evidence="2">Cytoplasm</location>
    </subcellularLocation>
    <subcellularLocation>
        <location evidence="1">Nucleus</location>
    </subcellularLocation>
</comment>
<protein>
    <submittedName>
        <fullName evidence="8">COP9 signalosome complex subunit 1</fullName>
    </submittedName>
</protein>
<keyword evidence="4" id="KW-0963">Cytoplasm</keyword>
<evidence type="ECO:0000256" key="2">
    <source>
        <dbReference type="ARBA" id="ARBA00004496"/>
    </source>
</evidence>
<keyword evidence="5" id="KW-0736">Signalosome</keyword>
<gene>
    <name evidence="8" type="ORF">PAPYR_805</name>
</gene>
<dbReference type="PANTHER" id="PTHR14145:SF2">
    <property type="entry name" value="COP9 SIGNALOSOME COMPLEX SUBUNIT 1"/>
    <property type="match status" value="1"/>
</dbReference>
<dbReference type="Proteomes" id="UP001141327">
    <property type="component" value="Unassembled WGS sequence"/>
</dbReference>
<evidence type="ECO:0000313" key="8">
    <source>
        <dbReference type="EMBL" id="KAJ4462782.1"/>
    </source>
</evidence>
<dbReference type="Gene3D" id="1.25.40.570">
    <property type="match status" value="1"/>
</dbReference>
<dbReference type="EMBL" id="JAPMOS010000002">
    <property type="protein sequence ID" value="KAJ4462782.1"/>
    <property type="molecule type" value="Genomic_DNA"/>
</dbReference>